<dbReference type="RefSeq" id="WP_168516809.1">
    <property type="nucleotide sequence ID" value="NZ_JAAXLS010000010.1"/>
</dbReference>
<dbReference type="Proteomes" id="UP000715441">
    <property type="component" value="Unassembled WGS sequence"/>
</dbReference>
<proteinExistence type="predicted"/>
<organism evidence="5 6">
    <name type="scientific">Amycolatopsis acididurans</name>
    <dbReference type="NCBI Taxonomy" id="2724524"/>
    <lineage>
        <taxon>Bacteria</taxon>
        <taxon>Bacillati</taxon>
        <taxon>Actinomycetota</taxon>
        <taxon>Actinomycetes</taxon>
        <taxon>Pseudonocardiales</taxon>
        <taxon>Pseudonocardiaceae</taxon>
        <taxon>Amycolatopsis</taxon>
    </lineage>
</organism>
<name>A0ABX1J4G1_9PSEU</name>
<evidence type="ECO:0000313" key="5">
    <source>
        <dbReference type="EMBL" id="NKQ54681.1"/>
    </source>
</evidence>
<sequence>MTDTASADPAVIAAYPAGAYHRARGTVRHLAGVLACNAAIPALRISLERDAGQRARRLRAEAADRLEQRRRPTRKRMRALVARPGARFAWHDVPAPPPPGPGAAIVHPIAVATCDLDRAMGLGRTPFPLPMCFGHECVAEVIETGDDVRTVRPGDRVVVPFQINCGDCRACRAGLTANCTGVPPISMYGFGLAGGHWGGALADLLAVPYADAMLVPLPGGVDPAAAASVADNVSDGYRNVAAHLPALLERDPGMPVLILGELGHRLPLSSSVPLYAGLVAKALGAQKIHFADRRPHLQRHAGELGFHPHATVRGLPPAPFVIDGTCTSRGLATALHHTAPDGVCTTPGVLRRTARIPTALMYGRNISYHLGRTHARAVIPHVLGLMRQGELHPETVTTHHAKLDDAPAAIHDHVVGEATKTVLTE</sequence>
<evidence type="ECO:0000256" key="2">
    <source>
        <dbReference type="ARBA" id="ARBA00022723"/>
    </source>
</evidence>
<comment type="cofactor">
    <cofactor evidence="1">
        <name>Zn(2+)</name>
        <dbReference type="ChEBI" id="CHEBI:29105"/>
    </cofactor>
</comment>
<dbReference type="SUPFAM" id="SSF51735">
    <property type="entry name" value="NAD(P)-binding Rossmann-fold domains"/>
    <property type="match status" value="1"/>
</dbReference>
<keyword evidence="6" id="KW-1185">Reference proteome</keyword>
<keyword evidence="3" id="KW-0862">Zinc</keyword>
<comment type="caution">
    <text evidence="5">The sequence shown here is derived from an EMBL/GenBank/DDBJ whole genome shotgun (WGS) entry which is preliminary data.</text>
</comment>
<evidence type="ECO:0000256" key="3">
    <source>
        <dbReference type="ARBA" id="ARBA00022833"/>
    </source>
</evidence>
<dbReference type="InterPro" id="IPR036291">
    <property type="entry name" value="NAD(P)-bd_dom_sf"/>
</dbReference>
<evidence type="ECO:0000259" key="4">
    <source>
        <dbReference type="Pfam" id="PF08240"/>
    </source>
</evidence>
<gene>
    <name evidence="5" type="ORF">HFP15_17505</name>
</gene>
<dbReference type="Gene3D" id="3.90.180.10">
    <property type="entry name" value="Medium-chain alcohol dehydrogenases, catalytic domain"/>
    <property type="match status" value="1"/>
</dbReference>
<dbReference type="PANTHER" id="PTHR42813:SF7">
    <property type="entry name" value="ALCOHOL DEHYDROGENASE (ZN-DEPENDENT)-RELATED"/>
    <property type="match status" value="1"/>
</dbReference>
<accession>A0ABX1J4G1</accession>
<protein>
    <submittedName>
        <fullName evidence="5">Alcohol dehydrogenase catalytic domain-containing protein</fullName>
    </submittedName>
</protein>
<evidence type="ECO:0000256" key="1">
    <source>
        <dbReference type="ARBA" id="ARBA00001947"/>
    </source>
</evidence>
<dbReference type="Pfam" id="PF08240">
    <property type="entry name" value="ADH_N"/>
    <property type="match status" value="1"/>
</dbReference>
<feature type="domain" description="Alcohol dehydrogenase-like N-terminal" evidence="4">
    <location>
        <begin position="100"/>
        <end position="216"/>
    </location>
</feature>
<reference evidence="5 6" key="1">
    <citation type="submission" date="2020-04" db="EMBL/GenBank/DDBJ databases">
        <title>Novel species.</title>
        <authorList>
            <person name="Teo W.F.A."/>
            <person name="Lipun K."/>
            <person name="Srisuk N."/>
            <person name="Duangmal K."/>
        </authorList>
    </citation>
    <scope>NUCLEOTIDE SEQUENCE [LARGE SCALE GENOMIC DNA]</scope>
    <source>
        <strain evidence="5 6">K13G38</strain>
    </source>
</reference>
<dbReference type="EMBL" id="JAAXLS010000010">
    <property type="protein sequence ID" value="NKQ54681.1"/>
    <property type="molecule type" value="Genomic_DNA"/>
</dbReference>
<dbReference type="InterPro" id="IPR011032">
    <property type="entry name" value="GroES-like_sf"/>
</dbReference>
<dbReference type="InterPro" id="IPR013154">
    <property type="entry name" value="ADH-like_N"/>
</dbReference>
<dbReference type="PANTHER" id="PTHR42813">
    <property type="entry name" value="ZINC-TYPE ALCOHOL DEHYDROGENASE-LIKE"/>
    <property type="match status" value="1"/>
</dbReference>
<evidence type="ECO:0000313" key="6">
    <source>
        <dbReference type="Proteomes" id="UP000715441"/>
    </source>
</evidence>
<dbReference type="SUPFAM" id="SSF50129">
    <property type="entry name" value="GroES-like"/>
    <property type="match status" value="1"/>
</dbReference>
<keyword evidence="2" id="KW-0479">Metal-binding</keyword>